<feature type="compositionally biased region" description="Basic and acidic residues" evidence="1">
    <location>
        <begin position="217"/>
        <end position="237"/>
    </location>
</feature>
<dbReference type="RefSeq" id="WP_345387582.1">
    <property type="nucleotide sequence ID" value="NZ_BAABHG010000002.1"/>
</dbReference>
<feature type="domain" description="DUF2786" evidence="2">
    <location>
        <begin position="7"/>
        <end position="45"/>
    </location>
</feature>
<gene>
    <name evidence="3" type="ORF">ACFSYJ_08650</name>
</gene>
<protein>
    <submittedName>
        <fullName evidence="3">DUF2786 domain-containing protein</fullName>
    </submittedName>
</protein>
<evidence type="ECO:0000259" key="2">
    <source>
        <dbReference type="Pfam" id="PF10979"/>
    </source>
</evidence>
<proteinExistence type="predicted"/>
<dbReference type="InterPro" id="IPR024498">
    <property type="entry name" value="DUF2786"/>
</dbReference>
<comment type="caution">
    <text evidence="3">The sequence shown here is derived from an EMBL/GenBank/DDBJ whole genome shotgun (WGS) entry which is preliminary data.</text>
</comment>
<evidence type="ECO:0000313" key="3">
    <source>
        <dbReference type="EMBL" id="MFD2458667.1"/>
    </source>
</evidence>
<dbReference type="Pfam" id="PF10979">
    <property type="entry name" value="DUF2786"/>
    <property type="match status" value="1"/>
</dbReference>
<dbReference type="EMBL" id="JBHUKU010000004">
    <property type="protein sequence ID" value="MFD2458667.1"/>
    <property type="molecule type" value="Genomic_DNA"/>
</dbReference>
<evidence type="ECO:0000313" key="4">
    <source>
        <dbReference type="Proteomes" id="UP001597419"/>
    </source>
</evidence>
<name>A0ABW5GDZ9_9PSEU</name>
<keyword evidence="4" id="KW-1185">Reference proteome</keyword>
<sequence length="256" mass="27571">MATTHDIADKVRKLLDKAEDAAVTEEEAKTYSAKAAALVAKFNLDAAILRHKEGKRPEPIRLLEFEVSGQGWHGKARAALVYRVAEAYGAEVCTLGNKMNGAPRWVLIMAPAATLKALELLLPSILLQAETAGTEAARKHMAERKGMFDTAANANIERRSFFRSYLPGYGNGVAEKIAASRQEMAEKVKGKPGELVLVTDAERTRAAFEKRFPDLKTTAADKHNEAGAIAGRRDGRTADTGQAKVSGKGNAALNGK</sequence>
<feature type="region of interest" description="Disordered" evidence="1">
    <location>
        <begin position="217"/>
        <end position="256"/>
    </location>
</feature>
<dbReference type="Proteomes" id="UP001597419">
    <property type="component" value="Unassembled WGS sequence"/>
</dbReference>
<evidence type="ECO:0000256" key="1">
    <source>
        <dbReference type="SAM" id="MobiDB-lite"/>
    </source>
</evidence>
<reference evidence="4" key="1">
    <citation type="journal article" date="2019" name="Int. J. Syst. Evol. Microbiol.">
        <title>The Global Catalogue of Microorganisms (GCM) 10K type strain sequencing project: providing services to taxonomists for standard genome sequencing and annotation.</title>
        <authorList>
            <consortium name="The Broad Institute Genomics Platform"/>
            <consortium name="The Broad Institute Genome Sequencing Center for Infectious Disease"/>
            <person name="Wu L."/>
            <person name="Ma J."/>
        </authorList>
    </citation>
    <scope>NUCLEOTIDE SEQUENCE [LARGE SCALE GENOMIC DNA]</scope>
    <source>
        <strain evidence="4">CGMCC 4.7643</strain>
    </source>
</reference>
<accession>A0ABW5GDZ9</accession>
<organism evidence="3 4">
    <name type="scientific">Amycolatopsis samaneae</name>
    <dbReference type="NCBI Taxonomy" id="664691"/>
    <lineage>
        <taxon>Bacteria</taxon>
        <taxon>Bacillati</taxon>
        <taxon>Actinomycetota</taxon>
        <taxon>Actinomycetes</taxon>
        <taxon>Pseudonocardiales</taxon>
        <taxon>Pseudonocardiaceae</taxon>
        <taxon>Amycolatopsis</taxon>
    </lineage>
</organism>